<evidence type="ECO:0000256" key="1">
    <source>
        <dbReference type="SAM" id="SignalP"/>
    </source>
</evidence>
<reference evidence="3 4" key="2">
    <citation type="submission" date="2019-02" db="EMBL/GenBank/DDBJ databases">
        <title>Draft Genome Sequences of Six Type Strains of the Genus Massilia.</title>
        <authorList>
            <person name="Miess H."/>
            <person name="Frediansyhah A."/>
            <person name="Gross H."/>
        </authorList>
    </citation>
    <scope>NUCLEOTIDE SEQUENCE [LARGE SCALE GENOMIC DNA]</scope>
    <source>
        <strain evidence="3 4">DSM 17472</strain>
    </source>
</reference>
<dbReference type="OrthoDB" id="70242at2"/>
<dbReference type="InterPro" id="IPR052517">
    <property type="entry name" value="GlcG_carb_metab_protein"/>
</dbReference>
<reference evidence="2" key="1">
    <citation type="journal article" date="2014" name="Int. J. Syst. Evol. Microbiol.">
        <title>Complete genome sequence of Corynebacterium casei LMG S-19264T (=DSM 44701T), isolated from a smear-ripened cheese.</title>
        <authorList>
            <consortium name="US DOE Joint Genome Institute (JGI-PGF)"/>
            <person name="Walter F."/>
            <person name="Albersmeier A."/>
            <person name="Kalinowski J."/>
            <person name="Ruckert C."/>
        </authorList>
    </citation>
    <scope>NUCLEOTIDE SEQUENCE</scope>
    <source>
        <strain evidence="2">KCTC 12343</strain>
    </source>
</reference>
<reference evidence="2" key="3">
    <citation type="submission" date="2022-12" db="EMBL/GenBank/DDBJ databases">
        <authorList>
            <person name="Sun Q."/>
            <person name="Kim S."/>
        </authorList>
    </citation>
    <scope>NUCLEOTIDE SEQUENCE</scope>
    <source>
        <strain evidence="2">KCTC 12343</strain>
    </source>
</reference>
<dbReference type="PANTHER" id="PTHR34309:SF1">
    <property type="entry name" value="PROTEIN GLCG"/>
    <property type="match status" value="1"/>
</dbReference>
<dbReference type="EMBL" id="BMWV01000005">
    <property type="protein sequence ID" value="GGY41619.1"/>
    <property type="molecule type" value="Genomic_DNA"/>
</dbReference>
<evidence type="ECO:0000313" key="5">
    <source>
        <dbReference type="Proteomes" id="UP000628442"/>
    </source>
</evidence>
<dbReference type="RefSeq" id="WP_131146692.1">
    <property type="nucleotide sequence ID" value="NZ_BMWV01000005.1"/>
</dbReference>
<dbReference type="Proteomes" id="UP000628442">
    <property type="component" value="Unassembled WGS sequence"/>
</dbReference>
<dbReference type="InterPro" id="IPR005624">
    <property type="entry name" value="PduO/GlcC-like"/>
</dbReference>
<evidence type="ECO:0000313" key="4">
    <source>
        <dbReference type="Proteomes" id="UP000292307"/>
    </source>
</evidence>
<sequence>MSRLTVRLLALLATLAALPAAGQVRQQPDLTLQTASRLVAGALDACRRQDRAIVAAVLDRGGNLLALQRADTVGPHNIEASRRKAYTALSTRTATLTLARAAAANPDARNLAALPELLLLGGGVPVAAAGQVVGAIGVAGGGGAVNDHACAVAAIRAMPELDQPATD</sequence>
<dbReference type="InterPro" id="IPR038084">
    <property type="entry name" value="PduO/GlcC-like_sf"/>
</dbReference>
<proteinExistence type="predicted"/>
<protein>
    <submittedName>
        <fullName evidence="3">Heme-binding protein</fullName>
    </submittedName>
</protein>
<keyword evidence="1" id="KW-0732">Signal</keyword>
<organism evidence="2 5">
    <name type="scientific">Pseudoduganella albidiflava</name>
    <dbReference type="NCBI Taxonomy" id="321983"/>
    <lineage>
        <taxon>Bacteria</taxon>
        <taxon>Pseudomonadati</taxon>
        <taxon>Pseudomonadota</taxon>
        <taxon>Betaproteobacteria</taxon>
        <taxon>Burkholderiales</taxon>
        <taxon>Oxalobacteraceae</taxon>
        <taxon>Telluria group</taxon>
        <taxon>Pseudoduganella</taxon>
    </lineage>
</organism>
<dbReference type="EMBL" id="CP036401">
    <property type="protein sequence ID" value="QBI02581.1"/>
    <property type="molecule type" value="Genomic_DNA"/>
</dbReference>
<gene>
    <name evidence="3" type="ORF">EYF70_18330</name>
    <name evidence="2" type="ORF">GCM10007387_24430</name>
</gene>
<dbReference type="Pfam" id="PF03928">
    <property type="entry name" value="HbpS-like"/>
    <property type="match status" value="1"/>
</dbReference>
<evidence type="ECO:0000313" key="3">
    <source>
        <dbReference type="EMBL" id="QBI02581.1"/>
    </source>
</evidence>
<feature type="chain" id="PRO_5044601816" evidence="1">
    <location>
        <begin position="20"/>
        <end position="167"/>
    </location>
</feature>
<dbReference type="SUPFAM" id="SSF143744">
    <property type="entry name" value="GlcG-like"/>
    <property type="match status" value="1"/>
</dbReference>
<feature type="signal peptide" evidence="1">
    <location>
        <begin position="1"/>
        <end position="19"/>
    </location>
</feature>
<evidence type="ECO:0000313" key="2">
    <source>
        <dbReference type="EMBL" id="GGY41619.1"/>
    </source>
</evidence>
<dbReference type="Proteomes" id="UP000292307">
    <property type="component" value="Chromosome"/>
</dbReference>
<name>A0A411X0T5_9BURK</name>
<dbReference type="PANTHER" id="PTHR34309">
    <property type="entry name" value="SLR1406 PROTEIN"/>
    <property type="match status" value="1"/>
</dbReference>
<dbReference type="AlphaFoldDB" id="A0A411X0T5"/>
<accession>A0A411X0T5</accession>
<dbReference type="Gene3D" id="3.30.450.150">
    <property type="entry name" value="Haem-degrading domain"/>
    <property type="match status" value="1"/>
</dbReference>
<keyword evidence="4" id="KW-1185">Reference proteome</keyword>